<reference evidence="1 3" key="1">
    <citation type="submission" date="2024-04" db="EMBL/GenBank/DDBJ databases">
        <title>Tritrichomonas musculus Genome.</title>
        <authorList>
            <person name="Alves-Ferreira E."/>
            <person name="Grigg M."/>
            <person name="Lorenzi H."/>
            <person name="Galac M."/>
        </authorList>
    </citation>
    <scope>NUCLEOTIDE SEQUENCE [LARGE SCALE GENOMIC DNA]</scope>
    <source>
        <strain evidence="1 3">EAF2021</strain>
    </source>
</reference>
<accession>A0ABR2GML4</accession>
<evidence type="ECO:0008006" key="4">
    <source>
        <dbReference type="Google" id="ProtNLM"/>
    </source>
</evidence>
<evidence type="ECO:0000313" key="1">
    <source>
        <dbReference type="EMBL" id="KAK8835163.1"/>
    </source>
</evidence>
<dbReference type="Proteomes" id="UP001470230">
    <property type="component" value="Unassembled WGS sequence"/>
</dbReference>
<dbReference type="EMBL" id="JAPFFF010000024">
    <property type="protein sequence ID" value="KAK8850210.1"/>
    <property type="molecule type" value="Genomic_DNA"/>
</dbReference>
<evidence type="ECO:0000313" key="2">
    <source>
        <dbReference type="EMBL" id="KAK8850210.1"/>
    </source>
</evidence>
<comment type="caution">
    <text evidence="1">The sequence shown here is derived from an EMBL/GenBank/DDBJ whole genome shotgun (WGS) entry which is preliminary data.</text>
</comment>
<proteinExistence type="predicted"/>
<evidence type="ECO:0000313" key="3">
    <source>
        <dbReference type="Proteomes" id="UP001470230"/>
    </source>
</evidence>
<gene>
    <name evidence="1" type="ORF">M9Y10_018021</name>
    <name evidence="2" type="ORF">M9Y10_018334</name>
</gene>
<sequence>MFCNPILIRANWKFNLSSNLDYFGSDLQKADGKQGTLFFTGSLKALKQNNIEIVILLAHTTHLLQMFDVVLAKPFKKSFTKIFTRILASIFRSCVFEALSKVWSQTCNIAKCMEAARKTGTVSENIEIILQSPFILELSQEEKLLQNKKRKTRRLNINAGNLTDPDVMDEINTAISQKKELKFFL</sequence>
<dbReference type="EMBL" id="JAPFFF010000223">
    <property type="protein sequence ID" value="KAK8835163.1"/>
    <property type="molecule type" value="Genomic_DNA"/>
</dbReference>
<organism evidence="1 3">
    <name type="scientific">Tritrichomonas musculus</name>
    <dbReference type="NCBI Taxonomy" id="1915356"/>
    <lineage>
        <taxon>Eukaryota</taxon>
        <taxon>Metamonada</taxon>
        <taxon>Parabasalia</taxon>
        <taxon>Tritrichomonadida</taxon>
        <taxon>Tritrichomonadidae</taxon>
        <taxon>Tritrichomonas</taxon>
    </lineage>
</organism>
<name>A0ABR2GML4_9EUKA</name>
<keyword evidence="3" id="KW-1185">Reference proteome</keyword>
<protein>
    <recommendedName>
        <fullName evidence="4">DDE-1 domain-containing protein</fullName>
    </recommendedName>
</protein>